<proteinExistence type="inferred from homology"/>
<evidence type="ECO:0000256" key="1">
    <source>
        <dbReference type="ARBA" id="ARBA00037999"/>
    </source>
</evidence>
<reference evidence="5 6" key="1">
    <citation type="journal article" date="2004" name="Science">
        <title>Illuminating the evolutionary history of chlamydiae.</title>
        <authorList>
            <person name="Horn M."/>
            <person name="Collingro A."/>
            <person name="Schmitz-Esser S."/>
            <person name="Beier C.L."/>
            <person name="Purkhold U."/>
            <person name="Fartmann B."/>
            <person name="Brandt P."/>
            <person name="Nyakatura G.J."/>
            <person name="Droege M."/>
            <person name="Frishman D."/>
            <person name="Rattei T."/>
            <person name="Mewes H."/>
            <person name="Wagner M."/>
        </authorList>
    </citation>
    <scope>NUCLEOTIDE SEQUENCE [LARGE SCALE GENOMIC DNA]</scope>
    <source>
        <strain evidence="5 6">UWE25</strain>
    </source>
</reference>
<dbReference type="GO" id="GO:0008483">
    <property type="term" value="F:transaminase activity"/>
    <property type="evidence" value="ECO:0007669"/>
    <property type="project" value="TreeGrafter"/>
</dbReference>
<dbReference type="OrthoDB" id="19894at2"/>
<dbReference type="Gene3D" id="3.90.1150.10">
    <property type="entry name" value="Aspartate Aminotransferase, domain 1"/>
    <property type="match status" value="1"/>
</dbReference>
<feature type="modified residue" description="N6-(pyridoxal phosphate)lysine" evidence="3">
    <location>
        <position position="203"/>
    </location>
</feature>
<feature type="active site" description="Proton acceptor" evidence="2">
    <location>
        <position position="203"/>
    </location>
</feature>
<dbReference type="InterPro" id="IPR000653">
    <property type="entry name" value="DegT/StrS_aminotransferase"/>
</dbReference>
<dbReference type="SUPFAM" id="SSF53383">
    <property type="entry name" value="PLP-dependent transferases"/>
    <property type="match status" value="1"/>
</dbReference>
<dbReference type="Pfam" id="PF01041">
    <property type="entry name" value="DegT_DnrJ_EryC1"/>
    <property type="match status" value="1"/>
</dbReference>
<dbReference type="PIRSF" id="PIRSF000390">
    <property type="entry name" value="PLP_StrS"/>
    <property type="match status" value="1"/>
</dbReference>
<evidence type="ECO:0000313" key="6">
    <source>
        <dbReference type="Proteomes" id="UP000000529"/>
    </source>
</evidence>
<dbReference type="Gene3D" id="3.40.640.10">
    <property type="entry name" value="Type I PLP-dependent aspartate aminotransferase-like (Major domain)"/>
    <property type="match status" value="1"/>
</dbReference>
<dbReference type="PANTHER" id="PTHR30244:SF34">
    <property type="entry name" value="DTDP-4-AMINO-4,6-DIDEOXYGALACTOSE TRANSAMINASE"/>
    <property type="match status" value="1"/>
</dbReference>
<dbReference type="RefSeq" id="WP_011175342.1">
    <property type="nucleotide sequence ID" value="NC_005861.2"/>
</dbReference>
<dbReference type="PANTHER" id="PTHR30244">
    <property type="entry name" value="TRANSAMINASE"/>
    <property type="match status" value="1"/>
</dbReference>
<evidence type="ECO:0000256" key="3">
    <source>
        <dbReference type="PIRSR" id="PIRSR000390-2"/>
    </source>
</evidence>
<dbReference type="InterPro" id="IPR015424">
    <property type="entry name" value="PyrdxlP-dep_Trfase"/>
</dbReference>
<evidence type="ECO:0000256" key="4">
    <source>
        <dbReference type="RuleBase" id="RU004508"/>
    </source>
</evidence>
<dbReference type="KEGG" id="pcu:PC_RS03810"/>
<dbReference type="AlphaFoldDB" id="Q6MD33"/>
<dbReference type="STRING" id="264201.pc0792"/>
<keyword evidence="3 4" id="KW-0663">Pyridoxal phosphate</keyword>
<keyword evidence="6" id="KW-1185">Reference proteome</keyword>
<sequence>MYSTELAILGGPKAFKKAFEEKWQRPKDKEKKLINTLIDRDELSGSGFGISLDFEQAFASYIGCQYCLSFSHGTAALMAAYFAAGIGPGDEVLTPAVGYIASYSGAIHMGARPIFCDIDPSSLLINPQEIQKKISLRTKAINITDLNGRICDLDKILSLANHKGIPVVEDASHAHGGYWNKKKIGNFSHATCFSLQGVNPMGKAVAGGEGGVVCTNDQDIYQAMLAYCQLHRKNIKQELHNSPFEVLDSEVLGLKWRAHPLALAIALVSLESLDFRNQCRTDNACLTQNALKDFSFISFPLLKTEAKVGGFYGGLKVIYNPSQLNNLPFSTFIQSLIEEGVPIISVGVGSCEYRRTLAHTGFDLWGEGRGPLGPAWQGLEPYRQLDKKNFPIAEEMDQRVFTLPSFIHVENEYYDSLKRAFEKIHSYYQKII</sequence>
<comment type="similarity">
    <text evidence="1 4">Belongs to the DegT/DnrJ/EryC1 family.</text>
</comment>
<evidence type="ECO:0008006" key="7">
    <source>
        <dbReference type="Google" id="ProtNLM"/>
    </source>
</evidence>
<organism evidence="5 6">
    <name type="scientific">Protochlamydia amoebophila (strain UWE25)</name>
    <dbReference type="NCBI Taxonomy" id="264201"/>
    <lineage>
        <taxon>Bacteria</taxon>
        <taxon>Pseudomonadati</taxon>
        <taxon>Chlamydiota</taxon>
        <taxon>Chlamydiia</taxon>
        <taxon>Parachlamydiales</taxon>
        <taxon>Parachlamydiaceae</taxon>
        <taxon>Candidatus Protochlamydia</taxon>
    </lineage>
</organism>
<dbReference type="HOGENOM" id="CLU_033332_2_4_0"/>
<dbReference type="InterPro" id="IPR015422">
    <property type="entry name" value="PyrdxlP-dep_Trfase_small"/>
</dbReference>
<accession>Q6MD33</accession>
<dbReference type="InterPro" id="IPR015421">
    <property type="entry name" value="PyrdxlP-dep_Trfase_major"/>
</dbReference>
<dbReference type="Proteomes" id="UP000000529">
    <property type="component" value="Chromosome"/>
</dbReference>
<evidence type="ECO:0000256" key="2">
    <source>
        <dbReference type="PIRSR" id="PIRSR000390-1"/>
    </source>
</evidence>
<dbReference type="GO" id="GO:0000271">
    <property type="term" value="P:polysaccharide biosynthetic process"/>
    <property type="evidence" value="ECO:0007669"/>
    <property type="project" value="TreeGrafter"/>
</dbReference>
<protein>
    <recommendedName>
        <fullName evidence="7">DegT/DnrJ/EryC1/StrS aminotransferase</fullName>
    </recommendedName>
</protein>
<dbReference type="GO" id="GO:0030170">
    <property type="term" value="F:pyridoxal phosphate binding"/>
    <property type="evidence" value="ECO:0007669"/>
    <property type="project" value="TreeGrafter"/>
</dbReference>
<dbReference type="EMBL" id="BX908798">
    <property type="protein sequence ID" value="CAF23516.1"/>
    <property type="molecule type" value="Genomic_DNA"/>
</dbReference>
<evidence type="ECO:0000313" key="5">
    <source>
        <dbReference type="EMBL" id="CAF23516.1"/>
    </source>
</evidence>
<name>Q6MD33_PARUW</name>
<dbReference type="eggNOG" id="COG0399">
    <property type="taxonomic scope" value="Bacteria"/>
</dbReference>
<gene>
    <name evidence="5" type="ORF">PC_RS03810</name>
</gene>